<dbReference type="PROSITE" id="PS51450">
    <property type="entry name" value="LRR"/>
    <property type="match status" value="2"/>
</dbReference>
<organism evidence="4 5">
    <name type="scientific">Plasmodiophora brassicae</name>
    <name type="common">Clubroot disease agent</name>
    <dbReference type="NCBI Taxonomy" id="37360"/>
    <lineage>
        <taxon>Eukaryota</taxon>
        <taxon>Sar</taxon>
        <taxon>Rhizaria</taxon>
        <taxon>Endomyxa</taxon>
        <taxon>Phytomyxea</taxon>
        <taxon>Plasmodiophorida</taxon>
        <taxon>Plasmodiophoridae</taxon>
        <taxon>Plasmodiophora</taxon>
    </lineage>
</organism>
<protein>
    <recommendedName>
        <fullName evidence="6">Protein phosphatase 1 regulatory subunit 7</fullName>
    </recommendedName>
</protein>
<feature type="compositionally biased region" description="Acidic residues" evidence="3">
    <location>
        <begin position="387"/>
        <end position="407"/>
    </location>
</feature>
<dbReference type="InterPro" id="IPR050836">
    <property type="entry name" value="SDS22/Internalin_LRR"/>
</dbReference>
<dbReference type="OrthoDB" id="266138at2759"/>
<dbReference type="InterPro" id="IPR025875">
    <property type="entry name" value="Leu-rich_rpt_4"/>
</dbReference>
<sequence length="551" mass="59898">MLFGIPRTRSRRGGRSGRQHVVLTLVLMPFPRRCSLLAWHGRARVDVGRAGGSGAVTACRRPAPVRESAMGKRSGEKLDLSSRNLEAIPSVPEAGTVSALNLSMNRIVDVMGLEAFLDVAFVDLGYNRISKFNLLVKKPRLTILYLNNNRISDASGVARLLSLTKIRLQQNCIENIAELPRSLTSLDVSGNRLRSVSFARQLGQLVWFSADNNDIEDVQPISLCCQLEDLQLGRNRIARAACLSSLTMLTVGSHLKSSGPDLIGEPQCLSLSGNRIRKLQDLPTLPLLQELHIARNRLTDIKGIDEQFPGLLVLDVSENGLRDLAVAIAALGRLPDLYELGIAANPCCASLDRDALVERISSSVPTVRVVDRVFVSPQEPVRRDVGEDVGEPEDDDGNNDVDDDDEDVPFRQRPATISWSVASQQDVVGEMLSANDLLLKSSRHRVDAIVRSSRLLLGEALLAAGAPPEMLRDGRASTTPVDDARKVSSACQPGTRALSAGSKGHLARLQSALELSRPSRRRSGGSARPPLSDGRRYRRPGPRLGSTSSTR</sequence>
<dbReference type="Pfam" id="PF14580">
    <property type="entry name" value="LRR_9"/>
    <property type="match status" value="1"/>
</dbReference>
<dbReference type="PANTHER" id="PTHR46652:SF3">
    <property type="entry name" value="LEUCINE-RICH REPEAT-CONTAINING PROTEIN 9"/>
    <property type="match status" value="1"/>
</dbReference>
<evidence type="ECO:0000313" key="4">
    <source>
        <dbReference type="EMBL" id="CEP01474.1"/>
    </source>
</evidence>
<reference evidence="4 5" key="1">
    <citation type="submission" date="2015-02" db="EMBL/GenBank/DDBJ databases">
        <authorList>
            <person name="Chooi Y.-H."/>
        </authorList>
    </citation>
    <scope>NUCLEOTIDE SEQUENCE [LARGE SCALE GENOMIC DNA]</scope>
    <source>
        <strain evidence="4">E3</strain>
    </source>
</reference>
<keyword evidence="5" id="KW-1185">Reference proteome</keyword>
<dbReference type="SUPFAM" id="SSF52058">
    <property type="entry name" value="L domain-like"/>
    <property type="match status" value="1"/>
</dbReference>
<keyword evidence="2" id="KW-0677">Repeat</keyword>
<evidence type="ECO:0000256" key="3">
    <source>
        <dbReference type="SAM" id="MobiDB-lite"/>
    </source>
</evidence>
<accession>A0A0G4J277</accession>
<dbReference type="Proteomes" id="UP000039324">
    <property type="component" value="Unassembled WGS sequence"/>
</dbReference>
<keyword evidence="1" id="KW-0433">Leucine-rich repeat</keyword>
<dbReference type="AlphaFoldDB" id="A0A0G4J277"/>
<evidence type="ECO:0000256" key="1">
    <source>
        <dbReference type="ARBA" id="ARBA00022614"/>
    </source>
</evidence>
<evidence type="ECO:0008006" key="6">
    <source>
        <dbReference type="Google" id="ProtNLM"/>
    </source>
</evidence>
<proteinExistence type="predicted"/>
<dbReference type="InterPro" id="IPR001611">
    <property type="entry name" value="Leu-rich_rpt"/>
</dbReference>
<dbReference type="InterPro" id="IPR032675">
    <property type="entry name" value="LRR_dom_sf"/>
</dbReference>
<dbReference type="EMBL" id="CDSF01000112">
    <property type="protein sequence ID" value="CEP01474.1"/>
    <property type="molecule type" value="Genomic_DNA"/>
</dbReference>
<dbReference type="PANTHER" id="PTHR46652">
    <property type="entry name" value="LEUCINE-RICH REPEAT AND IQ DOMAIN-CONTAINING PROTEIN 1-RELATED"/>
    <property type="match status" value="1"/>
</dbReference>
<gene>
    <name evidence="4" type="ORF">PBRA_002080</name>
</gene>
<feature type="region of interest" description="Disordered" evidence="3">
    <location>
        <begin position="470"/>
        <end position="551"/>
    </location>
</feature>
<dbReference type="STRING" id="37360.A0A0G4J277"/>
<evidence type="ECO:0000313" key="5">
    <source>
        <dbReference type="Proteomes" id="UP000039324"/>
    </source>
</evidence>
<evidence type="ECO:0000256" key="2">
    <source>
        <dbReference type="ARBA" id="ARBA00022737"/>
    </source>
</evidence>
<feature type="region of interest" description="Disordered" evidence="3">
    <location>
        <begin position="381"/>
        <end position="410"/>
    </location>
</feature>
<dbReference type="Pfam" id="PF12799">
    <property type="entry name" value="LRR_4"/>
    <property type="match status" value="1"/>
</dbReference>
<name>A0A0G4J277_PLABS</name>
<dbReference type="Gene3D" id="3.80.10.10">
    <property type="entry name" value="Ribonuclease Inhibitor"/>
    <property type="match status" value="3"/>
</dbReference>